<protein>
    <submittedName>
        <fullName evidence="1">Uncharacterized protein</fullName>
    </submittedName>
</protein>
<name>A0ABP8QUL9_9BACT</name>
<dbReference type="EMBL" id="BAABGQ010000016">
    <property type="protein sequence ID" value="GAA4509489.1"/>
    <property type="molecule type" value="Genomic_DNA"/>
</dbReference>
<evidence type="ECO:0000313" key="2">
    <source>
        <dbReference type="Proteomes" id="UP001501243"/>
    </source>
</evidence>
<evidence type="ECO:0000313" key="1">
    <source>
        <dbReference type="EMBL" id="GAA4509489.1"/>
    </source>
</evidence>
<accession>A0ABP8QUL9</accession>
<keyword evidence="2" id="KW-1185">Reference proteome</keyword>
<proteinExistence type="predicted"/>
<sequence>MVAPPLSKVLALKACEAPTIQSLRWNQYHSQVIDAIADVEVLMQQLDRGINSEVLTEEVAQRLGMEIDTPAAFEVLLKLVQATRQIAREGLRHTCEEQGRHFSLVH</sequence>
<reference evidence="2" key="1">
    <citation type="journal article" date="2019" name="Int. J. Syst. Evol. Microbiol.">
        <title>The Global Catalogue of Microorganisms (GCM) 10K type strain sequencing project: providing services to taxonomists for standard genome sequencing and annotation.</title>
        <authorList>
            <consortium name="The Broad Institute Genomics Platform"/>
            <consortium name="The Broad Institute Genome Sequencing Center for Infectious Disease"/>
            <person name="Wu L."/>
            <person name="Ma J."/>
        </authorList>
    </citation>
    <scope>NUCLEOTIDE SEQUENCE [LARGE SCALE GENOMIC DNA]</scope>
    <source>
        <strain evidence="2">JCM 17841</strain>
    </source>
</reference>
<comment type="caution">
    <text evidence="1">The sequence shown here is derived from an EMBL/GenBank/DDBJ whole genome shotgun (WGS) entry which is preliminary data.</text>
</comment>
<gene>
    <name evidence="1" type="ORF">GCM10023172_43060</name>
</gene>
<organism evidence="1 2">
    <name type="scientific">Hymenobacter ginsengisoli</name>
    <dbReference type="NCBI Taxonomy" id="1051626"/>
    <lineage>
        <taxon>Bacteria</taxon>
        <taxon>Pseudomonadati</taxon>
        <taxon>Bacteroidota</taxon>
        <taxon>Cytophagia</taxon>
        <taxon>Cytophagales</taxon>
        <taxon>Hymenobacteraceae</taxon>
        <taxon>Hymenobacter</taxon>
    </lineage>
</organism>
<dbReference type="Proteomes" id="UP001501243">
    <property type="component" value="Unassembled WGS sequence"/>
</dbReference>